<evidence type="ECO:0000313" key="2">
    <source>
        <dbReference type="EMBL" id="CAK0906602.1"/>
    </source>
</evidence>
<proteinExistence type="predicted"/>
<feature type="region of interest" description="Disordered" evidence="1">
    <location>
        <begin position="186"/>
        <end position="300"/>
    </location>
</feature>
<reference evidence="2" key="1">
    <citation type="submission" date="2023-10" db="EMBL/GenBank/DDBJ databases">
        <authorList>
            <person name="Chen Y."/>
            <person name="Shah S."/>
            <person name="Dougan E. K."/>
            <person name="Thang M."/>
            <person name="Chan C."/>
        </authorList>
    </citation>
    <scope>NUCLEOTIDE SEQUENCE [LARGE SCALE GENOMIC DNA]</scope>
</reference>
<keyword evidence="3" id="KW-1185">Reference proteome</keyword>
<comment type="caution">
    <text evidence="2">The sequence shown here is derived from an EMBL/GenBank/DDBJ whole genome shotgun (WGS) entry which is preliminary data.</text>
</comment>
<accession>A0ABN9Y5W0</accession>
<feature type="region of interest" description="Disordered" evidence="1">
    <location>
        <begin position="23"/>
        <end position="46"/>
    </location>
</feature>
<evidence type="ECO:0000313" key="3">
    <source>
        <dbReference type="Proteomes" id="UP001189429"/>
    </source>
</evidence>
<feature type="compositionally biased region" description="Basic residues" evidence="1">
    <location>
        <begin position="242"/>
        <end position="251"/>
    </location>
</feature>
<dbReference type="Proteomes" id="UP001189429">
    <property type="component" value="Unassembled WGS sequence"/>
</dbReference>
<sequence length="363" mass="38409">SHPSPTAAVSARGSVFFSCGGRRSPRALPAWQQRPMDLPRARPEAPGDGARLQAFTLVRRGDAEALELLLSTVEPSVWGAWRDFAGATLYQVAEDSAGRRGGGAARCLELLGARLRALGFEEVRRPRVPYRDVVEEVPAVGVERGLDVGVPEVQFHKTLRGGREKGVSSLAVSVDAVAAEGPEGRSFGRLSLRRHGRARPEETRQGAVPRRGGAGRAGRRHAGRRGAEPSGHHARGAAAPLLRRRAPRGPRPRGGGGGPARSAGRPSRPPMGNAVPLIRAPCRGPRVAAAQRPRPVPECRRGRRRELDLASVLSAVGLTAVSTFAFGSARRPARGAPRGSAVGQRGVAPTKQGGPWAPQRSRS</sequence>
<feature type="compositionally biased region" description="Low complexity" evidence="1">
    <location>
        <begin position="327"/>
        <end position="341"/>
    </location>
</feature>
<dbReference type="EMBL" id="CAUYUJ010021720">
    <property type="protein sequence ID" value="CAK0906602.1"/>
    <property type="molecule type" value="Genomic_DNA"/>
</dbReference>
<name>A0ABN9Y5W0_9DINO</name>
<evidence type="ECO:0000256" key="1">
    <source>
        <dbReference type="SAM" id="MobiDB-lite"/>
    </source>
</evidence>
<organism evidence="2 3">
    <name type="scientific">Prorocentrum cordatum</name>
    <dbReference type="NCBI Taxonomy" id="2364126"/>
    <lineage>
        <taxon>Eukaryota</taxon>
        <taxon>Sar</taxon>
        <taxon>Alveolata</taxon>
        <taxon>Dinophyceae</taxon>
        <taxon>Prorocentrales</taxon>
        <taxon>Prorocentraceae</taxon>
        <taxon>Prorocentrum</taxon>
    </lineage>
</organism>
<feature type="non-terminal residue" evidence="2">
    <location>
        <position position="1"/>
    </location>
</feature>
<feature type="region of interest" description="Disordered" evidence="1">
    <location>
        <begin position="327"/>
        <end position="363"/>
    </location>
</feature>
<protein>
    <submittedName>
        <fullName evidence="2">Uncharacterized protein</fullName>
    </submittedName>
</protein>
<gene>
    <name evidence="2" type="ORF">PCOR1329_LOCUS81865</name>
</gene>